<evidence type="ECO:0000313" key="14">
    <source>
        <dbReference type="EMBL" id="GAT51429.1"/>
    </source>
</evidence>
<evidence type="ECO:0000256" key="11">
    <source>
        <dbReference type="SAM" id="MobiDB-lite"/>
    </source>
</evidence>
<evidence type="ECO:0000256" key="5">
    <source>
        <dbReference type="ARBA" id="ARBA00022692"/>
    </source>
</evidence>
<dbReference type="Proteomes" id="UP000815677">
    <property type="component" value="Unassembled WGS sequence"/>
</dbReference>
<keyword evidence="7" id="KW-0249">Electron transport</keyword>
<evidence type="ECO:0000259" key="13">
    <source>
        <dbReference type="PROSITE" id="PS50939"/>
    </source>
</evidence>
<dbReference type="CDD" id="cd08760">
    <property type="entry name" value="Cyt_b561_FRRS1_like"/>
    <property type="match status" value="1"/>
</dbReference>
<dbReference type="InterPro" id="IPR006593">
    <property type="entry name" value="Cyt_b561/ferric_Rdtase_TM"/>
</dbReference>
<keyword evidence="8 12" id="KW-1133">Transmembrane helix</keyword>
<accession>A0ABQ0LLI0</accession>
<feature type="domain" description="Cytochrome b561" evidence="13">
    <location>
        <begin position="1"/>
        <end position="199"/>
    </location>
</feature>
<keyword evidence="15" id="KW-1185">Reference proteome</keyword>
<dbReference type="Gene3D" id="1.20.120.1770">
    <property type="match status" value="1"/>
</dbReference>
<feature type="transmembrane region" description="Helical" evidence="12">
    <location>
        <begin position="141"/>
        <end position="161"/>
    </location>
</feature>
<feature type="transmembrane region" description="Helical" evidence="12">
    <location>
        <begin position="20"/>
        <end position="44"/>
    </location>
</feature>
<dbReference type="PANTHER" id="PTHR15422:SF24">
    <property type="entry name" value="DOMON RELATED DOMAIN-CONTAINING PROTEIN"/>
    <property type="match status" value="1"/>
</dbReference>
<protein>
    <recommendedName>
        <fullName evidence="13">Cytochrome b561 domain-containing protein</fullName>
    </recommendedName>
</protein>
<gene>
    <name evidence="14" type="ORF">MCHLO_08573</name>
</gene>
<evidence type="ECO:0000256" key="12">
    <source>
        <dbReference type="SAM" id="Phobius"/>
    </source>
</evidence>
<keyword evidence="4" id="KW-0349">Heme</keyword>
<sequence length="231" mass="24637">MIIAHGEHTGIGGGNDSPTLFSSAVFACIATLITAPAAILIGRYFRGRSWWFKAHLYLQSLTAACLILVFIVGTVAVASGRSHSTQFIGSKADAHHDLGLAVFILLMSQYLLGVAAHYTHSAGPNAGEKSAFPTLTTPKHVLRHIHVFCGVAMTALLYAGVKTGMDEWNMVSDMGTLVPEGVVVLYWVIFGIEVAVYLFGWLMEPIRAGAKSSASSIEAAERDEKSAEGEA</sequence>
<keyword evidence="6" id="KW-0479">Metal-binding</keyword>
<reference evidence="14" key="1">
    <citation type="submission" date="2014-09" db="EMBL/GenBank/DDBJ databases">
        <title>Genome sequence of the luminous mushroom Mycena chlorophos for searching fungal bioluminescence genes.</title>
        <authorList>
            <person name="Tanaka Y."/>
            <person name="Kasuga D."/>
            <person name="Oba Y."/>
            <person name="Hase S."/>
            <person name="Sato K."/>
            <person name="Oba Y."/>
            <person name="Sakakibara Y."/>
        </authorList>
    </citation>
    <scope>NUCLEOTIDE SEQUENCE</scope>
</reference>
<evidence type="ECO:0000256" key="4">
    <source>
        <dbReference type="ARBA" id="ARBA00022617"/>
    </source>
</evidence>
<evidence type="ECO:0000256" key="1">
    <source>
        <dbReference type="ARBA" id="ARBA00001970"/>
    </source>
</evidence>
<dbReference type="PROSITE" id="PS50939">
    <property type="entry name" value="CYTOCHROME_B561"/>
    <property type="match status" value="1"/>
</dbReference>
<evidence type="ECO:0000256" key="2">
    <source>
        <dbReference type="ARBA" id="ARBA00004141"/>
    </source>
</evidence>
<dbReference type="EMBL" id="DF847200">
    <property type="protein sequence ID" value="GAT51429.1"/>
    <property type="molecule type" value="Genomic_DNA"/>
</dbReference>
<dbReference type="InterPro" id="IPR045150">
    <property type="entry name" value="CYB561D1/2"/>
</dbReference>
<evidence type="ECO:0000313" key="15">
    <source>
        <dbReference type="Proteomes" id="UP000815677"/>
    </source>
</evidence>
<evidence type="ECO:0000256" key="7">
    <source>
        <dbReference type="ARBA" id="ARBA00022982"/>
    </source>
</evidence>
<comment type="subcellular location">
    <subcellularLocation>
        <location evidence="2">Membrane</location>
        <topology evidence="2">Multi-pass membrane protein</topology>
    </subcellularLocation>
</comment>
<proteinExistence type="predicted"/>
<comment type="cofactor">
    <cofactor evidence="1">
        <name>heme b</name>
        <dbReference type="ChEBI" id="CHEBI:60344"/>
    </cofactor>
</comment>
<keyword evidence="9" id="KW-0408">Iron</keyword>
<keyword evidence="3" id="KW-0813">Transport</keyword>
<organism evidence="14 15">
    <name type="scientific">Mycena chlorophos</name>
    <name type="common">Agaric fungus</name>
    <name type="synonym">Agaricus chlorophos</name>
    <dbReference type="NCBI Taxonomy" id="658473"/>
    <lineage>
        <taxon>Eukaryota</taxon>
        <taxon>Fungi</taxon>
        <taxon>Dikarya</taxon>
        <taxon>Basidiomycota</taxon>
        <taxon>Agaricomycotina</taxon>
        <taxon>Agaricomycetes</taxon>
        <taxon>Agaricomycetidae</taxon>
        <taxon>Agaricales</taxon>
        <taxon>Marasmiineae</taxon>
        <taxon>Mycenaceae</taxon>
        <taxon>Mycena</taxon>
    </lineage>
</organism>
<evidence type="ECO:0000256" key="10">
    <source>
        <dbReference type="ARBA" id="ARBA00023136"/>
    </source>
</evidence>
<evidence type="ECO:0000256" key="9">
    <source>
        <dbReference type="ARBA" id="ARBA00023004"/>
    </source>
</evidence>
<evidence type="ECO:0000256" key="6">
    <source>
        <dbReference type="ARBA" id="ARBA00022723"/>
    </source>
</evidence>
<feature type="transmembrane region" description="Helical" evidence="12">
    <location>
        <begin position="56"/>
        <end position="78"/>
    </location>
</feature>
<keyword evidence="5 12" id="KW-0812">Transmembrane</keyword>
<feature type="transmembrane region" description="Helical" evidence="12">
    <location>
        <begin position="181"/>
        <end position="202"/>
    </location>
</feature>
<keyword evidence="10 12" id="KW-0472">Membrane</keyword>
<name>A0ABQ0LLI0_MYCCL</name>
<feature type="transmembrane region" description="Helical" evidence="12">
    <location>
        <begin position="98"/>
        <end position="120"/>
    </location>
</feature>
<evidence type="ECO:0000256" key="3">
    <source>
        <dbReference type="ARBA" id="ARBA00022448"/>
    </source>
</evidence>
<evidence type="ECO:0000256" key="8">
    <source>
        <dbReference type="ARBA" id="ARBA00022989"/>
    </source>
</evidence>
<feature type="compositionally biased region" description="Basic and acidic residues" evidence="11">
    <location>
        <begin position="219"/>
        <end position="231"/>
    </location>
</feature>
<dbReference type="PANTHER" id="PTHR15422">
    <property type="entry name" value="OS05G0565100 PROTEIN"/>
    <property type="match status" value="1"/>
</dbReference>
<feature type="region of interest" description="Disordered" evidence="11">
    <location>
        <begin position="212"/>
        <end position="231"/>
    </location>
</feature>